<dbReference type="GO" id="GO:0006355">
    <property type="term" value="P:regulation of DNA-templated transcription"/>
    <property type="evidence" value="ECO:0007669"/>
    <property type="project" value="InterPro"/>
</dbReference>
<feature type="DNA-binding region" description="OmpR/PhoB-type" evidence="3">
    <location>
        <begin position="1"/>
        <end position="96"/>
    </location>
</feature>
<dbReference type="OrthoDB" id="3755432at2"/>
<dbReference type="Gene3D" id="1.10.10.10">
    <property type="entry name" value="Winged helix-like DNA-binding domain superfamily/Winged helix DNA-binding domain"/>
    <property type="match status" value="1"/>
</dbReference>
<dbReference type="InterPro" id="IPR016032">
    <property type="entry name" value="Sig_transdc_resp-reg_C-effctor"/>
</dbReference>
<evidence type="ECO:0000256" key="2">
    <source>
        <dbReference type="ARBA" id="ARBA00023125"/>
    </source>
</evidence>
<protein>
    <submittedName>
        <fullName evidence="5">Putative ATPase</fullName>
    </submittedName>
</protein>
<dbReference type="EMBL" id="SOCE01000001">
    <property type="protein sequence ID" value="TDU91743.1"/>
    <property type="molecule type" value="Genomic_DNA"/>
</dbReference>
<dbReference type="SUPFAM" id="SSF52540">
    <property type="entry name" value="P-loop containing nucleoside triphosphate hydrolases"/>
    <property type="match status" value="1"/>
</dbReference>
<feature type="domain" description="OmpR/PhoB-type" evidence="4">
    <location>
        <begin position="1"/>
        <end position="96"/>
    </location>
</feature>
<dbReference type="SUPFAM" id="SSF48452">
    <property type="entry name" value="TPR-like"/>
    <property type="match status" value="3"/>
</dbReference>
<dbReference type="RefSeq" id="WP_133981437.1">
    <property type="nucleotide sequence ID" value="NZ_SOCE01000001.1"/>
</dbReference>
<gene>
    <name evidence="5" type="ORF">EV138_5356</name>
</gene>
<dbReference type="PRINTS" id="PR00364">
    <property type="entry name" value="DISEASERSIST"/>
</dbReference>
<dbReference type="InterPro" id="IPR005158">
    <property type="entry name" value="BTAD"/>
</dbReference>
<dbReference type="CDD" id="cd15831">
    <property type="entry name" value="BTAD"/>
    <property type="match status" value="1"/>
</dbReference>
<dbReference type="InterPro" id="IPR019734">
    <property type="entry name" value="TPR_rpt"/>
</dbReference>
<dbReference type="SUPFAM" id="SSF46894">
    <property type="entry name" value="C-terminal effector domain of the bipartite response regulators"/>
    <property type="match status" value="1"/>
</dbReference>
<evidence type="ECO:0000256" key="3">
    <source>
        <dbReference type="PROSITE-ProRule" id="PRU01091"/>
    </source>
</evidence>
<dbReference type="AlphaFoldDB" id="A0A4V3FKW3"/>
<evidence type="ECO:0000313" key="5">
    <source>
        <dbReference type="EMBL" id="TDU91743.1"/>
    </source>
</evidence>
<dbReference type="PROSITE" id="PS51755">
    <property type="entry name" value="OMPR_PHOB"/>
    <property type="match status" value="1"/>
</dbReference>
<dbReference type="PANTHER" id="PTHR47691">
    <property type="entry name" value="REGULATOR-RELATED"/>
    <property type="match status" value="1"/>
</dbReference>
<dbReference type="GO" id="GO:0003677">
    <property type="term" value="F:DNA binding"/>
    <property type="evidence" value="ECO:0007669"/>
    <property type="project" value="UniProtKB-UniRule"/>
</dbReference>
<dbReference type="Gene3D" id="1.25.40.10">
    <property type="entry name" value="Tetratricopeptide repeat domain"/>
    <property type="match status" value="2"/>
</dbReference>
<reference evidence="5 6" key="1">
    <citation type="submission" date="2019-03" db="EMBL/GenBank/DDBJ databases">
        <title>Genomic Encyclopedia of Type Strains, Phase III (KMG-III): the genomes of soil and plant-associated and newly described type strains.</title>
        <authorList>
            <person name="Whitman W."/>
        </authorList>
    </citation>
    <scope>NUCLEOTIDE SEQUENCE [LARGE SCALE GENOMIC DNA]</scope>
    <source>
        <strain evidence="5 6">VKM Ac-2575</strain>
    </source>
</reference>
<proteinExistence type="inferred from homology"/>
<dbReference type="SMART" id="SM00028">
    <property type="entry name" value="TPR"/>
    <property type="match status" value="4"/>
</dbReference>
<evidence type="ECO:0000259" key="4">
    <source>
        <dbReference type="PROSITE" id="PS51755"/>
    </source>
</evidence>
<dbReference type="SMART" id="SM01043">
    <property type="entry name" value="BTAD"/>
    <property type="match status" value="1"/>
</dbReference>
<sequence length="1006" mass="108944">MRFGVLGPVAVWTDDGEPVRIPERKVRALLAELLVSEGRVVPAARLIADLWPERMPRDPANALQLRVSQLRRALEAAEPGARDLVVSQPPGYRLDAVTDVAEFRSLVEASGELRSRARRLSEALALWRGTPYADFSAEPFVRAAVDRLDEERLTAVESLSELRLELGEHAELIGELGDLVRRHPLRLRLRAAYLKALYRTGRHSEALDSYRRLRERLKEELGLEPSAELMELQQGILRQDPRLDAPPTRRRSNLPAAVTELIGREQLLAEAVSALKTNRLVTLTGPGGVGKSRIAIEAARQVAGDFADGVWLVELAALERSDSNAAAVIGLAEAIAAAVGVRDRQLADALSNQSVLLVLDNCEHLVGCVAGLIGDLLRKAPGLRVLVTSQEPLAANGERLVVVRPLAVEAAAELFVLRASAAGGVVEEDSAVAAICDRLDGLPLALELAATRVRSLGVTELSARLDDRFKMLESGRRDGPRRHQTLRAMVDWSWELLSEPEQVALRRLSVHADSCTLEAAAAVGASAELVGRLVDRSLVSVVDGPRYRLLESIKLYAGERLREAGEAAEIQRRAIDCYGCLAVQAEPKLYGHEQRDWLGRLDAETANLRAVLDAAVALGDGESALRLVDALAWYWFLRGRIGEAERAFAAALGIAGAGDEGLKQRVVGWQAGIRLLRDDSARGTAARTLLAADRRIRAHWFLGFAHRGGAVAATVEVVDAALAEYESAGDQWGIAAALSVRGTLGRARGELAEARRDAARSEEIFRRLGDRWGQVKATNSLAELAEISGDYERAAELHRDGVRMAEELGLWGEASLRLSGLGRIALLQRDFAAAEEFHTRAMKLAAEQGNKPAEEFAELGLGLGARRQGKLDIAERHFRRWLDWLRHLDSQPGVPLVLAELGFIAEQRGDGSAALALHTEGLAAAEAVGDPRALALAYEGLAGAHSLTDDALGAARLLGRAAHLRESVGAPLPPAERADVDRITNRLIGTLGNTTFTAEHTRGRTP</sequence>
<evidence type="ECO:0000256" key="1">
    <source>
        <dbReference type="ARBA" id="ARBA00005820"/>
    </source>
</evidence>
<keyword evidence="2 3" id="KW-0238">DNA-binding</keyword>
<dbReference type="InterPro" id="IPR011990">
    <property type="entry name" value="TPR-like_helical_dom_sf"/>
</dbReference>
<dbReference type="SMART" id="SM00862">
    <property type="entry name" value="Trans_reg_C"/>
    <property type="match status" value="1"/>
</dbReference>
<dbReference type="Pfam" id="PF03704">
    <property type="entry name" value="BTAD"/>
    <property type="match status" value="1"/>
</dbReference>
<dbReference type="InterPro" id="IPR036388">
    <property type="entry name" value="WH-like_DNA-bd_sf"/>
</dbReference>
<dbReference type="InterPro" id="IPR027417">
    <property type="entry name" value="P-loop_NTPase"/>
</dbReference>
<evidence type="ECO:0000313" key="6">
    <source>
        <dbReference type="Proteomes" id="UP000295151"/>
    </source>
</evidence>
<dbReference type="Pfam" id="PF00486">
    <property type="entry name" value="Trans_reg_C"/>
    <property type="match status" value="1"/>
</dbReference>
<dbReference type="GO" id="GO:0000160">
    <property type="term" value="P:phosphorelay signal transduction system"/>
    <property type="evidence" value="ECO:0007669"/>
    <property type="project" value="InterPro"/>
</dbReference>
<dbReference type="PANTHER" id="PTHR47691:SF3">
    <property type="entry name" value="HTH-TYPE TRANSCRIPTIONAL REGULATOR RV0890C-RELATED"/>
    <property type="match status" value="1"/>
</dbReference>
<dbReference type="Proteomes" id="UP000295151">
    <property type="component" value="Unassembled WGS sequence"/>
</dbReference>
<comment type="caution">
    <text evidence="5">The sequence shown here is derived from an EMBL/GenBank/DDBJ whole genome shotgun (WGS) entry which is preliminary data.</text>
</comment>
<organism evidence="5 6">
    <name type="scientific">Kribbella voronezhensis</name>
    <dbReference type="NCBI Taxonomy" id="2512212"/>
    <lineage>
        <taxon>Bacteria</taxon>
        <taxon>Bacillati</taxon>
        <taxon>Actinomycetota</taxon>
        <taxon>Actinomycetes</taxon>
        <taxon>Propionibacteriales</taxon>
        <taxon>Kribbellaceae</taxon>
        <taxon>Kribbella</taxon>
    </lineage>
</organism>
<dbReference type="InterPro" id="IPR001867">
    <property type="entry name" value="OmpR/PhoB-type_DNA-bd"/>
</dbReference>
<accession>A0A4V3FKW3</accession>
<keyword evidence="6" id="KW-1185">Reference proteome</keyword>
<comment type="similarity">
    <text evidence="1">Belongs to the AfsR/DnrI/RedD regulatory family.</text>
</comment>
<name>A0A4V3FKW3_9ACTN</name>